<proteinExistence type="inferred from homology"/>
<evidence type="ECO:0000256" key="3">
    <source>
        <dbReference type="ARBA" id="ARBA00023143"/>
    </source>
</evidence>
<keyword evidence="7" id="KW-0282">Flagellum</keyword>
<dbReference type="PANTHER" id="PTHR42792">
    <property type="entry name" value="FLAGELLIN"/>
    <property type="match status" value="1"/>
</dbReference>
<dbReference type="InterPro" id="IPR001029">
    <property type="entry name" value="Flagellin_N"/>
</dbReference>
<comment type="subcellular location">
    <subcellularLocation>
        <location evidence="4">Secreted</location>
    </subcellularLocation>
    <subcellularLocation>
        <location evidence="4">Bacterial flagellum</location>
    </subcellularLocation>
</comment>
<dbReference type="Gene3D" id="1.20.1330.10">
    <property type="entry name" value="f41 fragment of flagellin, N-terminal domain"/>
    <property type="match status" value="1"/>
</dbReference>
<comment type="function">
    <text evidence="4">Flagellin is the subunit protein which polymerizes to form the filaments of bacterial flagella.</text>
</comment>
<reference evidence="7 8" key="1">
    <citation type="submission" date="2019-10" db="EMBL/GenBank/DDBJ databases">
        <title>Two novel species isolated from a subtropical stream in China.</title>
        <authorList>
            <person name="Lu H."/>
        </authorList>
    </citation>
    <scope>NUCLEOTIDE SEQUENCE [LARGE SCALE GENOMIC DNA]</scope>
    <source>
        <strain evidence="7 8">FT103W</strain>
    </source>
</reference>
<dbReference type="Gene3D" id="6.10.10.10">
    <property type="entry name" value="Flagellar export chaperone, C-terminal domain"/>
    <property type="match status" value="1"/>
</dbReference>
<protein>
    <recommendedName>
        <fullName evidence="4">Flagellin</fullName>
    </recommendedName>
</protein>
<accession>A0A843S8Y0</accession>
<dbReference type="Gene3D" id="2.170.280.10">
    <property type="entry name" value="f41 fragment of flagellin, middle domain"/>
    <property type="match status" value="1"/>
</dbReference>
<dbReference type="PRINTS" id="PR00207">
    <property type="entry name" value="FLAGELLIN"/>
</dbReference>
<dbReference type="SUPFAM" id="SSF64518">
    <property type="entry name" value="Phase 1 flagellin"/>
    <property type="match status" value="1"/>
</dbReference>
<name>A0A843S8Y0_9BURK</name>
<dbReference type="Pfam" id="PF07196">
    <property type="entry name" value="Flagellin_IN"/>
    <property type="match status" value="1"/>
</dbReference>
<dbReference type="Pfam" id="PF00700">
    <property type="entry name" value="Flagellin_C"/>
    <property type="match status" value="1"/>
</dbReference>
<dbReference type="InterPro" id="IPR001492">
    <property type="entry name" value="Flagellin"/>
</dbReference>
<keyword evidence="3 4" id="KW-0975">Bacterial flagellum</keyword>
<evidence type="ECO:0000256" key="1">
    <source>
        <dbReference type="ARBA" id="ARBA00005709"/>
    </source>
</evidence>
<evidence type="ECO:0000256" key="2">
    <source>
        <dbReference type="ARBA" id="ARBA00022525"/>
    </source>
</evidence>
<dbReference type="AlphaFoldDB" id="A0A843S8Y0"/>
<dbReference type="RefSeq" id="WP_152802356.1">
    <property type="nucleotide sequence ID" value="NZ_WHUF01000002.1"/>
</dbReference>
<sequence length="529" mass="52689">MAQVINTNIASLNSQRNLTTSQASLSTSLQRLSSGLRINSAKDDAAGLAISERFTSQIRGNTTAARNANDGISLAQTAEGGLSTAGDLLQRIRELAVQSANGTNSDSDRKSIQNEVSALSGELDRVATSTQFNGQNVLDGSLTSAQFQVGANSGQTISIGVQSAKATDIGNNTLSAFFQSGAGPGTLSDATAASAPATPGAHVANNQAADTLNLTSGSGVATNVSIAAGDSAKKIAASVNALSPQSGVSATASTSATISGLTAAGVGDGSLQFTLRGDNSLENDPNSTAVTISAKVKGGDLSALAQAINAQVGTTGVSASIKTNNTTGVKELALSNASGADIEINNTNAATDDLLAKPTTNIRGTDQPAVGNTAAQAANSQLGPATGSTITVGGKLNFSSDTGFTVASAGGLGTIVSGSTGSDLQSVAKVDVSSVDGANKALKTIDSALNQINSNRASLGAIQNRFASTISNLNTTTENLSASRSRIQDTDFASETANLTRGQILQQAGTAILAQANSLPNGVLSLLRG</sequence>
<dbReference type="GO" id="GO:0005576">
    <property type="term" value="C:extracellular region"/>
    <property type="evidence" value="ECO:0007669"/>
    <property type="project" value="UniProtKB-SubCell"/>
</dbReference>
<organism evidence="7 8">
    <name type="scientific">Rugamonas rivuli</name>
    <dbReference type="NCBI Taxonomy" id="2743358"/>
    <lineage>
        <taxon>Bacteria</taxon>
        <taxon>Pseudomonadati</taxon>
        <taxon>Pseudomonadota</taxon>
        <taxon>Betaproteobacteria</taxon>
        <taxon>Burkholderiales</taxon>
        <taxon>Oxalobacteraceae</taxon>
        <taxon>Telluria group</taxon>
        <taxon>Rugamonas</taxon>
    </lineage>
</organism>
<dbReference type="EMBL" id="WHUF01000002">
    <property type="protein sequence ID" value="MQA18908.1"/>
    <property type="molecule type" value="Genomic_DNA"/>
</dbReference>
<keyword evidence="8" id="KW-1185">Reference proteome</keyword>
<dbReference type="GO" id="GO:0005198">
    <property type="term" value="F:structural molecule activity"/>
    <property type="evidence" value="ECO:0007669"/>
    <property type="project" value="UniProtKB-UniRule"/>
</dbReference>
<comment type="similarity">
    <text evidence="1 4">Belongs to the bacterial flagellin family.</text>
</comment>
<dbReference type="Proteomes" id="UP000444318">
    <property type="component" value="Unassembled WGS sequence"/>
</dbReference>
<dbReference type="Gene3D" id="6.10.280.190">
    <property type="match status" value="1"/>
</dbReference>
<dbReference type="InterPro" id="IPR042187">
    <property type="entry name" value="Flagellin_C_sub2"/>
</dbReference>
<keyword evidence="7" id="KW-0966">Cell projection</keyword>
<comment type="caution">
    <text evidence="7">The sequence shown here is derived from an EMBL/GenBank/DDBJ whole genome shotgun (WGS) entry which is preliminary data.</text>
</comment>
<dbReference type="GO" id="GO:0009288">
    <property type="term" value="C:bacterial-type flagellum"/>
    <property type="evidence" value="ECO:0007669"/>
    <property type="project" value="UniProtKB-SubCell"/>
</dbReference>
<dbReference type="Gene3D" id="2.30.220.10">
    <property type="entry name" value="f41 fragment of flagellin, C-terminal domain"/>
    <property type="match status" value="1"/>
</dbReference>
<evidence type="ECO:0000313" key="7">
    <source>
        <dbReference type="EMBL" id="MQA18908.1"/>
    </source>
</evidence>
<keyword evidence="7" id="KW-0969">Cilium</keyword>
<feature type="domain" description="Flagellin C-terminal" evidence="6">
    <location>
        <begin position="442"/>
        <end position="527"/>
    </location>
</feature>
<dbReference type="PANTHER" id="PTHR42792:SF2">
    <property type="entry name" value="FLAGELLIN"/>
    <property type="match status" value="1"/>
</dbReference>
<gene>
    <name evidence="7" type="ORF">GEV01_05205</name>
</gene>
<evidence type="ECO:0000313" key="8">
    <source>
        <dbReference type="Proteomes" id="UP000444318"/>
    </source>
</evidence>
<dbReference type="Pfam" id="PF00669">
    <property type="entry name" value="Flagellin_N"/>
    <property type="match status" value="1"/>
</dbReference>
<evidence type="ECO:0000259" key="5">
    <source>
        <dbReference type="Pfam" id="PF00669"/>
    </source>
</evidence>
<keyword evidence="2 4" id="KW-0964">Secreted</keyword>
<feature type="domain" description="Flagellin N-terminal" evidence="5">
    <location>
        <begin position="5"/>
        <end position="142"/>
    </location>
</feature>
<dbReference type="InterPro" id="IPR046358">
    <property type="entry name" value="Flagellin_C"/>
</dbReference>
<evidence type="ECO:0000256" key="4">
    <source>
        <dbReference type="RuleBase" id="RU362073"/>
    </source>
</evidence>
<evidence type="ECO:0000259" key="6">
    <source>
        <dbReference type="Pfam" id="PF00700"/>
    </source>
</evidence>
<dbReference type="InterPro" id="IPR010810">
    <property type="entry name" value="Flagellin_hook_IN_motif"/>
</dbReference>